<dbReference type="EMBL" id="KQ999867">
    <property type="protein sequence ID" value="KZV40779.1"/>
    <property type="molecule type" value="Genomic_DNA"/>
</dbReference>
<evidence type="ECO:0000313" key="2">
    <source>
        <dbReference type="Proteomes" id="UP000250235"/>
    </source>
</evidence>
<evidence type="ECO:0000313" key="1">
    <source>
        <dbReference type="EMBL" id="KZV40779.1"/>
    </source>
</evidence>
<accession>A0A2Z7C2Q4</accession>
<protein>
    <submittedName>
        <fullName evidence="1">Uncharacterized protein</fullName>
    </submittedName>
</protein>
<keyword evidence="2" id="KW-1185">Reference proteome</keyword>
<sequence length="158" mass="17638">MAEIDQQTQADLMFRVKLIVEAALGFSLDQHFLELIERLVLILGVKDKNYGLTCWCSGGSGSRSRDAAEELKNLEPGNGQYNCITIKTFIECLEYTLLASRHLASTNSTGKLTLQRLNSYGLLIRSTIGISIPSPVCTRKPTKVSWTESPRRNGRNKF</sequence>
<gene>
    <name evidence="1" type="ORF">F511_25261</name>
</gene>
<proteinExistence type="predicted"/>
<organism evidence="1 2">
    <name type="scientific">Dorcoceras hygrometricum</name>
    <dbReference type="NCBI Taxonomy" id="472368"/>
    <lineage>
        <taxon>Eukaryota</taxon>
        <taxon>Viridiplantae</taxon>
        <taxon>Streptophyta</taxon>
        <taxon>Embryophyta</taxon>
        <taxon>Tracheophyta</taxon>
        <taxon>Spermatophyta</taxon>
        <taxon>Magnoliopsida</taxon>
        <taxon>eudicotyledons</taxon>
        <taxon>Gunneridae</taxon>
        <taxon>Pentapetalae</taxon>
        <taxon>asterids</taxon>
        <taxon>lamiids</taxon>
        <taxon>Lamiales</taxon>
        <taxon>Gesneriaceae</taxon>
        <taxon>Didymocarpoideae</taxon>
        <taxon>Trichosporeae</taxon>
        <taxon>Loxocarpinae</taxon>
        <taxon>Dorcoceras</taxon>
    </lineage>
</organism>
<reference evidence="1 2" key="1">
    <citation type="journal article" date="2015" name="Proc. Natl. Acad. Sci. U.S.A.">
        <title>The resurrection genome of Boea hygrometrica: A blueprint for survival of dehydration.</title>
        <authorList>
            <person name="Xiao L."/>
            <person name="Yang G."/>
            <person name="Zhang L."/>
            <person name="Yang X."/>
            <person name="Zhao S."/>
            <person name="Ji Z."/>
            <person name="Zhou Q."/>
            <person name="Hu M."/>
            <person name="Wang Y."/>
            <person name="Chen M."/>
            <person name="Xu Y."/>
            <person name="Jin H."/>
            <person name="Xiao X."/>
            <person name="Hu G."/>
            <person name="Bao F."/>
            <person name="Hu Y."/>
            <person name="Wan P."/>
            <person name="Li L."/>
            <person name="Deng X."/>
            <person name="Kuang T."/>
            <person name="Xiang C."/>
            <person name="Zhu J.K."/>
            <person name="Oliver M.J."/>
            <person name="He Y."/>
        </authorList>
    </citation>
    <scope>NUCLEOTIDE SEQUENCE [LARGE SCALE GENOMIC DNA]</scope>
    <source>
        <strain evidence="2">cv. XS01</strain>
    </source>
</reference>
<dbReference type="Proteomes" id="UP000250235">
    <property type="component" value="Unassembled WGS sequence"/>
</dbReference>
<name>A0A2Z7C2Q4_9LAMI</name>
<dbReference type="AlphaFoldDB" id="A0A2Z7C2Q4"/>